<comment type="caution">
    <text evidence="2">The sequence shown here is derived from an EMBL/GenBank/DDBJ whole genome shotgun (WGS) entry which is preliminary data.</text>
</comment>
<proteinExistence type="predicted"/>
<evidence type="ECO:0000313" key="3">
    <source>
        <dbReference type="Proteomes" id="UP000626109"/>
    </source>
</evidence>
<feature type="compositionally biased region" description="Polar residues" evidence="1">
    <location>
        <begin position="36"/>
        <end position="45"/>
    </location>
</feature>
<name>A0A813J9U6_POLGL</name>
<evidence type="ECO:0008006" key="4">
    <source>
        <dbReference type="Google" id="ProtNLM"/>
    </source>
</evidence>
<dbReference type="EMBL" id="CAJNNW010021296">
    <property type="protein sequence ID" value="CAE8667708.1"/>
    <property type="molecule type" value="Genomic_DNA"/>
</dbReference>
<feature type="non-terminal residue" evidence="2">
    <location>
        <position position="125"/>
    </location>
</feature>
<feature type="region of interest" description="Disordered" evidence="1">
    <location>
        <begin position="23"/>
        <end position="45"/>
    </location>
</feature>
<evidence type="ECO:0000256" key="1">
    <source>
        <dbReference type="SAM" id="MobiDB-lite"/>
    </source>
</evidence>
<reference evidence="2" key="1">
    <citation type="submission" date="2021-02" db="EMBL/GenBank/DDBJ databases">
        <authorList>
            <person name="Dougan E. K."/>
            <person name="Rhodes N."/>
            <person name="Thang M."/>
            <person name="Chan C."/>
        </authorList>
    </citation>
    <scope>NUCLEOTIDE SEQUENCE</scope>
</reference>
<accession>A0A813J9U6</accession>
<dbReference type="Proteomes" id="UP000626109">
    <property type="component" value="Unassembled WGS sequence"/>
</dbReference>
<feature type="non-terminal residue" evidence="2">
    <location>
        <position position="1"/>
    </location>
</feature>
<evidence type="ECO:0000313" key="2">
    <source>
        <dbReference type="EMBL" id="CAE8667708.1"/>
    </source>
</evidence>
<gene>
    <name evidence="2" type="ORF">PGLA2088_LOCUS16688</name>
</gene>
<sequence>CSGGRPEIAAVLRILEHFLDEVEDSQDDKEVDPSAEKSSGSPRVSLSRGSLYALLAYLEDQGSALHALLAAALGNDEDEAVREAAARIYLLCAAGPEVPSPLQSAVRDLAPTLAEAVVSSCSRRS</sequence>
<organism evidence="2 3">
    <name type="scientific">Polarella glacialis</name>
    <name type="common">Dinoflagellate</name>
    <dbReference type="NCBI Taxonomy" id="89957"/>
    <lineage>
        <taxon>Eukaryota</taxon>
        <taxon>Sar</taxon>
        <taxon>Alveolata</taxon>
        <taxon>Dinophyceae</taxon>
        <taxon>Suessiales</taxon>
        <taxon>Suessiaceae</taxon>
        <taxon>Polarella</taxon>
    </lineage>
</organism>
<protein>
    <recommendedName>
        <fullName evidence="4">HEAT repeat-containing protein 1</fullName>
    </recommendedName>
</protein>
<dbReference type="AlphaFoldDB" id="A0A813J9U6"/>